<reference evidence="2 3" key="1">
    <citation type="journal article" date="2015" name="Int. J. Syst. Evol. Microbiol.">
        <title>Hyunsoonleella pacifica sp. nov., isolated from seawater of South Pacific Gyre.</title>
        <authorList>
            <person name="Gao X."/>
            <person name="Zhang Z."/>
            <person name="Dai X."/>
            <person name="Zhang X.H."/>
        </authorList>
    </citation>
    <scope>NUCLEOTIDE SEQUENCE [LARGE SCALE GENOMIC DNA]</scope>
    <source>
        <strain evidence="2 3">SW033</strain>
    </source>
</reference>
<evidence type="ECO:0000313" key="2">
    <source>
        <dbReference type="EMBL" id="TBN14656.1"/>
    </source>
</evidence>
<dbReference type="Proteomes" id="UP000292372">
    <property type="component" value="Unassembled WGS sequence"/>
</dbReference>
<dbReference type="InterPro" id="IPR051213">
    <property type="entry name" value="START_lipid_transfer"/>
</dbReference>
<evidence type="ECO:0000259" key="1">
    <source>
        <dbReference type="Pfam" id="PF01852"/>
    </source>
</evidence>
<dbReference type="SUPFAM" id="SSF55961">
    <property type="entry name" value="Bet v1-like"/>
    <property type="match status" value="1"/>
</dbReference>
<dbReference type="PANTHER" id="PTHR19308:SF14">
    <property type="entry name" value="START DOMAIN-CONTAINING PROTEIN"/>
    <property type="match status" value="1"/>
</dbReference>
<evidence type="ECO:0000313" key="3">
    <source>
        <dbReference type="Proteomes" id="UP000292372"/>
    </source>
</evidence>
<name>A0A4Q9FN99_9FLAO</name>
<sequence>MKRFVLLIFLFCGFLHYGQEQWKLKKDANNIKIFVRNTPHSNFDEYKATTILYTSIEHVLNELLSAPEYNHSKIESGISYYIKKRGDNEHVFYVKKELPWPLKNRDIVTLLTVKRISETKIKLILEGLPSEIGKSKNTLRIKTLMGHWLLETEGNTTKVTQQLHLNPEGKIPPFVSNLLLVKGPYSTFLDLKKLENSSS</sequence>
<dbReference type="GO" id="GO:0005737">
    <property type="term" value="C:cytoplasm"/>
    <property type="evidence" value="ECO:0007669"/>
    <property type="project" value="UniProtKB-ARBA"/>
</dbReference>
<organism evidence="2 3">
    <name type="scientific">Hyunsoonleella pacifica</name>
    <dbReference type="NCBI Taxonomy" id="1080224"/>
    <lineage>
        <taxon>Bacteria</taxon>
        <taxon>Pseudomonadati</taxon>
        <taxon>Bacteroidota</taxon>
        <taxon>Flavobacteriia</taxon>
        <taxon>Flavobacteriales</taxon>
        <taxon>Flavobacteriaceae</taxon>
    </lineage>
</organism>
<dbReference type="EMBL" id="SIRS01000005">
    <property type="protein sequence ID" value="TBN14656.1"/>
    <property type="molecule type" value="Genomic_DNA"/>
</dbReference>
<dbReference type="Pfam" id="PF01852">
    <property type="entry name" value="START"/>
    <property type="match status" value="1"/>
</dbReference>
<feature type="domain" description="START" evidence="1">
    <location>
        <begin position="19"/>
        <end position="178"/>
    </location>
</feature>
<proteinExistence type="predicted"/>
<dbReference type="InterPro" id="IPR023393">
    <property type="entry name" value="START-like_dom_sf"/>
</dbReference>
<dbReference type="PIRSF" id="PIRSF039033">
    <property type="entry name" value="START_dom"/>
    <property type="match status" value="1"/>
</dbReference>
<dbReference type="OrthoDB" id="5734556at2"/>
<comment type="caution">
    <text evidence="2">The sequence shown here is derived from an EMBL/GenBank/DDBJ whole genome shotgun (WGS) entry which is preliminary data.</text>
</comment>
<protein>
    <recommendedName>
        <fullName evidence="1">START domain-containing protein</fullName>
    </recommendedName>
</protein>
<keyword evidence="3" id="KW-1185">Reference proteome</keyword>
<gene>
    <name evidence="2" type="ORF">EYD46_13895</name>
</gene>
<dbReference type="InterPro" id="IPR028347">
    <property type="entry name" value="START_dom_prot"/>
</dbReference>
<dbReference type="AlphaFoldDB" id="A0A4Q9FN99"/>
<dbReference type="PANTHER" id="PTHR19308">
    <property type="entry name" value="PHOSPHATIDYLCHOLINE TRANSFER PROTEIN"/>
    <property type="match status" value="1"/>
</dbReference>
<dbReference type="RefSeq" id="WP_130937777.1">
    <property type="nucleotide sequence ID" value="NZ_BMEE01000002.1"/>
</dbReference>
<accession>A0A4Q9FN99</accession>
<dbReference type="Gene3D" id="3.30.530.20">
    <property type="match status" value="1"/>
</dbReference>
<dbReference type="InterPro" id="IPR002913">
    <property type="entry name" value="START_lipid-bd_dom"/>
</dbReference>
<dbReference type="GO" id="GO:0008289">
    <property type="term" value="F:lipid binding"/>
    <property type="evidence" value="ECO:0007669"/>
    <property type="project" value="InterPro"/>
</dbReference>